<sequence length="101" mass="11334">MTAEFDAIHHSKGTKSKFIDLSHEVLMAQTKTTDPAEFQARKSLGPRVENLYMLCKKIDEVPKIGKNVRTKNLTYTQNRSVHRKLGCEAYSPGKSAIPTSL</sequence>
<evidence type="ECO:0000313" key="2">
    <source>
        <dbReference type="Proteomes" id="UP000029121"/>
    </source>
</evidence>
<dbReference type="AlphaFoldDB" id="R0GQZ6"/>
<dbReference type="EMBL" id="KB870810">
    <property type="protein sequence ID" value="EOA19304.1"/>
    <property type="molecule type" value="Genomic_DNA"/>
</dbReference>
<dbReference type="Proteomes" id="UP000029121">
    <property type="component" value="Unassembled WGS sequence"/>
</dbReference>
<reference evidence="2" key="1">
    <citation type="journal article" date="2013" name="Nat. Genet.">
        <title>The Capsella rubella genome and the genomic consequences of rapid mating system evolution.</title>
        <authorList>
            <person name="Slotte T."/>
            <person name="Hazzouri K.M."/>
            <person name="Agren J.A."/>
            <person name="Koenig D."/>
            <person name="Maumus F."/>
            <person name="Guo Y.L."/>
            <person name="Steige K."/>
            <person name="Platts A.E."/>
            <person name="Escobar J.S."/>
            <person name="Newman L.K."/>
            <person name="Wang W."/>
            <person name="Mandakova T."/>
            <person name="Vello E."/>
            <person name="Smith L.M."/>
            <person name="Henz S.R."/>
            <person name="Steffen J."/>
            <person name="Takuno S."/>
            <person name="Brandvain Y."/>
            <person name="Coop G."/>
            <person name="Andolfatto P."/>
            <person name="Hu T.T."/>
            <person name="Blanchette M."/>
            <person name="Clark R.M."/>
            <person name="Quesneville H."/>
            <person name="Nordborg M."/>
            <person name="Gaut B.S."/>
            <person name="Lysak M.A."/>
            <person name="Jenkins J."/>
            <person name="Grimwood J."/>
            <person name="Chapman J."/>
            <person name="Prochnik S."/>
            <person name="Shu S."/>
            <person name="Rokhsar D."/>
            <person name="Schmutz J."/>
            <person name="Weigel D."/>
            <person name="Wright S.I."/>
        </authorList>
    </citation>
    <scope>NUCLEOTIDE SEQUENCE [LARGE SCALE GENOMIC DNA]</scope>
    <source>
        <strain evidence="2">cv. Monte Gargano</strain>
    </source>
</reference>
<keyword evidence="2" id="KW-1185">Reference proteome</keyword>
<accession>R0GQZ6</accession>
<proteinExistence type="predicted"/>
<protein>
    <submittedName>
        <fullName evidence="1">Uncharacterized protein</fullName>
    </submittedName>
</protein>
<gene>
    <name evidence="1" type="ORF">CARUB_v10002325mg</name>
</gene>
<name>R0GQZ6_9BRAS</name>
<evidence type="ECO:0000313" key="1">
    <source>
        <dbReference type="EMBL" id="EOA19304.1"/>
    </source>
</evidence>
<organism evidence="1 2">
    <name type="scientific">Capsella rubella</name>
    <dbReference type="NCBI Taxonomy" id="81985"/>
    <lineage>
        <taxon>Eukaryota</taxon>
        <taxon>Viridiplantae</taxon>
        <taxon>Streptophyta</taxon>
        <taxon>Embryophyta</taxon>
        <taxon>Tracheophyta</taxon>
        <taxon>Spermatophyta</taxon>
        <taxon>Magnoliopsida</taxon>
        <taxon>eudicotyledons</taxon>
        <taxon>Gunneridae</taxon>
        <taxon>Pentapetalae</taxon>
        <taxon>rosids</taxon>
        <taxon>malvids</taxon>
        <taxon>Brassicales</taxon>
        <taxon>Brassicaceae</taxon>
        <taxon>Camelineae</taxon>
        <taxon>Capsella</taxon>
    </lineage>
</organism>